<gene>
    <name evidence="1" type="ORF">EWM63_27855</name>
</gene>
<dbReference type="KEGG" id="plue:EWM63_27855"/>
<dbReference type="Proteomes" id="UP000290637">
    <property type="component" value="Chromosome"/>
</dbReference>
<protein>
    <submittedName>
        <fullName evidence="1">Uncharacterized protein</fullName>
    </submittedName>
</protein>
<accession>A0A4P6L414</accession>
<name>A0A4P6L414_9BURK</name>
<dbReference type="OrthoDB" id="9804442at2"/>
<proteinExistence type="predicted"/>
<organism evidence="1 2">
    <name type="scientific">Pseudoduganella lutea</name>
    <dbReference type="NCBI Taxonomy" id="321985"/>
    <lineage>
        <taxon>Bacteria</taxon>
        <taxon>Pseudomonadati</taxon>
        <taxon>Pseudomonadota</taxon>
        <taxon>Betaproteobacteria</taxon>
        <taxon>Burkholderiales</taxon>
        <taxon>Oxalobacteraceae</taxon>
        <taxon>Telluria group</taxon>
        <taxon>Pseudoduganella</taxon>
    </lineage>
</organism>
<evidence type="ECO:0000313" key="1">
    <source>
        <dbReference type="EMBL" id="QBE66320.1"/>
    </source>
</evidence>
<dbReference type="AlphaFoldDB" id="A0A4P6L414"/>
<reference evidence="1 2" key="1">
    <citation type="submission" date="2019-02" db="EMBL/GenBank/DDBJ databases">
        <title>Draft Genome Sequences of Six Type Strains of the Genus Massilia.</title>
        <authorList>
            <person name="Miess H."/>
            <person name="Frediansyhah A."/>
            <person name="Gross H."/>
        </authorList>
    </citation>
    <scope>NUCLEOTIDE SEQUENCE [LARGE SCALE GENOMIC DNA]</scope>
    <source>
        <strain evidence="1 2">DSM 17473</strain>
    </source>
</reference>
<keyword evidence="2" id="KW-1185">Reference proteome</keyword>
<dbReference type="Gene3D" id="6.10.250.1120">
    <property type="match status" value="1"/>
</dbReference>
<sequence>MQALAQTGLGVSPAPHDAERYQELLQLGQRMLHHLIGMPLPVLQQEAARQTRYATPKIDLYAVIFRGADAILMVREKADGGRWSLLGVGPTSAIPRLRCNRTACWLTPTGTRLLRGWRAPVQLERVLYRISHPPLAPWPPVEITFTWRLSEEVLVGHIVDRQEFLWP</sequence>
<evidence type="ECO:0000313" key="2">
    <source>
        <dbReference type="Proteomes" id="UP000290637"/>
    </source>
</evidence>
<dbReference type="EMBL" id="CP035913">
    <property type="protein sequence ID" value="QBE66320.1"/>
    <property type="molecule type" value="Genomic_DNA"/>
</dbReference>